<proteinExistence type="predicted"/>
<dbReference type="Proteomes" id="UP001328107">
    <property type="component" value="Unassembled WGS sequence"/>
</dbReference>
<dbReference type="AlphaFoldDB" id="A0AAN4ZBU8"/>
<comment type="caution">
    <text evidence="1">The sequence shown here is derived from an EMBL/GenBank/DDBJ whole genome shotgun (WGS) entry which is preliminary data.</text>
</comment>
<organism evidence="1 2">
    <name type="scientific">Pristionchus mayeri</name>
    <dbReference type="NCBI Taxonomy" id="1317129"/>
    <lineage>
        <taxon>Eukaryota</taxon>
        <taxon>Metazoa</taxon>
        <taxon>Ecdysozoa</taxon>
        <taxon>Nematoda</taxon>
        <taxon>Chromadorea</taxon>
        <taxon>Rhabditida</taxon>
        <taxon>Rhabditina</taxon>
        <taxon>Diplogasteromorpha</taxon>
        <taxon>Diplogasteroidea</taxon>
        <taxon>Neodiplogasteridae</taxon>
        <taxon>Pristionchus</taxon>
    </lineage>
</organism>
<gene>
    <name evidence="1" type="ORF">PMAYCL1PPCAC_05863</name>
</gene>
<reference evidence="2" key="1">
    <citation type="submission" date="2022-10" db="EMBL/GenBank/DDBJ databases">
        <title>Genome assembly of Pristionchus species.</title>
        <authorList>
            <person name="Yoshida K."/>
            <person name="Sommer R.J."/>
        </authorList>
    </citation>
    <scope>NUCLEOTIDE SEQUENCE [LARGE SCALE GENOMIC DNA]</scope>
    <source>
        <strain evidence="2">RS5460</strain>
    </source>
</reference>
<feature type="non-terminal residue" evidence="1">
    <location>
        <position position="1"/>
    </location>
</feature>
<keyword evidence="2" id="KW-1185">Reference proteome</keyword>
<evidence type="ECO:0000313" key="1">
    <source>
        <dbReference type="EMBL" id="GMR35668.1"/>
    </source>
</evidence>
<sequence length="142" mass="15239">LLLALCATSTLSKDVGDYMKPVTRRDAPVITTVKPDDTAPPKMPVTPAVIESVPSRPRRQLGSIGANLTMNHLSGQKPVYKAIIDGDRRNGDTSMFGGVIHETDLHSGNTQIFGGLGKQINKNTEIYSKVFGNIPNNGHNSS</sequence>
<accession>A0AAN4ZBU8</accession>
<protein>
    <submittedName>
        <fullName evidence="1">Uncharacterized protein</fullName>
    </submittedName>
</protein>
<dbReference type="EMBL" id="BTRK01000002">
    <property type="protein sequence ID" value="GMR35668.1"/>
    <property type="molecule type" value="Genomic_DNA"/>
</dbReference>
<evidence type="ECO:0000313" key="2">
    <source>
        <dbReference type="Proteomes" id="UP001328107"/>
    </source>
</evidence>
<name>A0AAN4ZBU8_9BILA</name>
<feature type="non-terminal residue" evidence="1">
    <location>
        <position position="142"/>
    </location>
</feature>